<keyword evidence="1" id="KW-0812">Transmembrane</keyword>
<evidence type="ECO:0000313" key="4">
    <source>
        <dbReference type="Proteomes" id="UP000237682"/>
    </source>
</evidence>
<comment type="caution">
    <text evidence="3">The sequence shown here is derived from an EMBL/GenBank/DDBJ whole genome shotgun (WGS) entry which is preliminary data.</text>
</comment>
<proteinExistence type="predicted"/>
<reference evidence="3 4" key="1">
    <citation type="submission" date="2018-02" db="EMBL/GenBank/DDBJ databases">
        <title>Whole genome sequencing of endophytic bacterium.</title>
        <authorList>
            <person name="Eedara R."/>
            <person name="Podile A.R."/>
        </authorList>
    </citation>
    <scope>NUCLEOTIDE SEQUENCE [LARGE SCALE GENOMIC DNA]</scope>
    <source>
        <strain evidence="3 4">RP1T</strain>
    </source>
</reference>
<evidence type="ECO:0000256" key="1">
    <source>
        <dbReference type="SAM" id="Phobius"/>
    </source>
</evidence>
<dbReference type="AlphaFoldDB" id="A0A2S9QHX6"/>
<feature type="transmembrane region" description="Helical" evidence="1">
    <location>
        <begin position="78"/>
        <end position="95"/>
    </location>
</feature>
<evidence type="ECO:0000259" key="2">
    <source>
        <dbReference type="Pfam" id="PF07835"/>
    </source>
</evidence>
<feature type="transmembrane region" description="Helical" evidence="1">
    <location>
        <begin position="26"/>
        <end position="46"/>
    </location>
</feature>
<feature type="domain" description="Cytochrome c oxidase subunit IV bacterial aa3 type" evidence="2">
    <location>
        <begin position="15"/>
        <end position="46"/>
    </location>
</feature>
<protein>
    <submittedName>
        <fullName evidence="3">Aa3-type cytochrome c oxidase subunit IV</fullName>
    </submittedName>
</protein>
<dbReference type="Gene3D" id="1.20.5.160">
    <property type="entry name" value="Bacterial aa3 type cytochrome c oxidase subunit IV"/>
    <property type="match status" value="1"/>
</dbReference>
<dbReference type="OrthoDB" id="8449817at2"/>
<dbReference type="EMBL" id="PUEJ01000002">
    <property type="protein sequence ID" value="PRH88959.1"/>
    <property type="molecule type" value="Genomic_DNA"/>
</dbReference>
<name>A0A2S9QHX6_9HYPH</name>
<keyword evidence="1" id="KW-0472">Membrane</keyword>
<feature type="transmembrane region" description="Helical" evidence="1">
    <location>
        <begin position="53"/>
        <end position="72"/>
    </location>
</feature>
<gene>
    <name evidence="3" type="ORF">C5L14_07040</name>
</gene>
<dbReference type="SUPFAM" id="SSF81469">
    <property type="entry name" value="Bacterial aa3 type cytochrome c oxidase subunit IV"/>
    <property type="match status" value="1"/>
</dbReference>
<accession>A0A2S9QHX6</accession>
<keyword evidence="4" id="KW-1185">Reference proteome</keyword>
<evidence type="ECO:0000313" key="3">
    <source>
        <dbReference type="EMBL" id="PRH88959.1"/>
    </source>
</evidence>
<dbReference type="InterPro" id="IPR036596">
    <property type="entry name" value="Cyt-C_aa3_sf"/>
</dbReference>
<dbReference type="Pfam" id="PF07835">
    <property type="entry name" value="COX4_pro_2"/>
    <property type="match status" value="1"/>
</dbReference>
<organism evidence="3 4">
    <name type="scientific">Labrys okinawensis</name>
    <dbReference type="NCBI Taxonomy" id="346911"/>
    <lineage>
        <taxon>Bacteria</taxon>
        <taxon>Pseudomonadati</taxon>
        <taxon>Pseudomonadota</taxon>
        <taxon>Alphaproteobacteria</taxon>
        <taxon>Hyphomicrobiales</taxon>
        <taxon>Xanthobacteraceae</taxon>
        <taxon>Labrys</taxon>
    </lineage>
</organism>
<sequence>MKMAEAHHDTMTAHDFSDHKNTYEGFLRFSTIGMAWTLGIVVALAIGGTSGRWGICSVIAILSTIATVFGIAVKSWSWKPGALVLVLGLLILLLLSH</sequence>
<dbReference type="InterPro" id="IPR012422">
    <property type="entry name" value="Cyt_c_oxidase_su4_bac-aa3"/>
</dbReference>
<keyword evidence="1" id="KW-1133">Transmembrane helix</keyword>
<dbReference type="Proteomes" id="UP000237682">
    <property type="component" value="Unassembled WGS sequence"/>
</dbReference>